<evidence type="ECO:0000256" key="1">
    <source>
        <dbReference type="ARBA" id="ARBA00022729"/>
    </source>
</evidence>
<gene>
    <name evidence="3" type="ORF">AX774_g1158</name>
</gene>
<dbReference type="PANTHER" id="PTHR31836">
    <property type="match status" value="1"/>
</dbReference>
<dbReference type="Gene3D" id="2.40.40.10">
    <property type="entry name" value="RlpA-like domain"/>
    <property type="match status" value="1"/>
</dbReference>
<reference evidence="4" key="1">
    <citation type="submission" date="2017-01" db="EMBL/GenBank/DDBJ databases">
        <authorList>
            <person name="Wang Y."/>
            <person name="White M."/>
            <person name="Kvist S."/>
            <person name="Moncalvo J.-M."/>
        </authorList>
    </citation>
    <scope>NUCLEOTIDE SEQUENCE [LARGE SCALE GENOMIC DNA]</scope>
    <source>
        <strain evidence="4">COL-18-3</strain>
    </source>
</reference>
<keyword evidence="1" id="KW-0732">Signal</keyword>
<dbReference type="CDD" id="cd22191">
    <property type="entry name" value="DPBB_RlpA_EXP_N-like"/>
    <property type="match status" value="1"/>
</dbReference>
<dbReference type="Pfam" id="PF03330">
    <property type="entry name" value="DPBB_1"/>
    <property type="match status" value="1"/>
</dbReference>
<dbReference type="PANTHER" id="PTHR31836:SF28">
    <property type="entry name" value="SRCR DOMAIN-CONTAINING PROTEIN-RELATED"/>
    <property type="match status" value="1"/>
</dbReference>
<proteinExistence type="predicted"/>
<comment type="caution">
    <text evidence="3">The sequence shown here is derived from an EMBL/GenBank/DDBJ whole genome shotgun (WGS) entry which is preliminary data.</text>
</comment>
<evidence type="ECO:0000259" key="2">
    <source>
        <dbReference type="Pfam" id="PF03330"/>
    </source>
</evidence>
<dbReference type="OrthoDB" id="623670at2759"/>
<dbReference type="InterPro" id="IPR009009">
    <property type="entry name" value="RlpA-like_DPBB"/>
</dbReference>
<dbReference type="InterPro" id="IPR036908">
    <property type="entry name" value="RlpA-like_sf"/>
</dbReference>
<dbReference type="Proteomes" id="UP000188320">
    <property type="component" value="Unassembled WGS sequence"/>
</dbReference>
<dbReference type="EMBL" id="LSSK01000096">
    <property type="protein sequence ID" value="OMH85280.1"/>
    <property type="molecule type" value="Genomic_DNA"/>
</dbReference>
<protein>
    <submittedName>
        <fullName evidence="3">Papain inhibitor</fullName>
    </submittedName>
</protein>
<evidence type="ECO:0000313" key="4">
    <source>
        <dbReference type="Proteomes" id="UP000188320"/>
    </source>
</evidence>
<accession>A0A1R1PWD8</accession>
<evidence type="ECO:0000313" key="3">
    <source>
        <dbReference type="EMBL" id="OMH85280.1"/>
    </source>
</evidence>
<organism evidence="3 4">
    <name type="scientific">Zancudomyces culisetae</name>
    <name type="common">Gut fungus</name>
    <name type="synonym">Smittium culisetae</name>
    <dbReference type="NCBI Taxonomy" id="1213189"/>
    <lineage>
        <taxon>Eukaryota</taxon>
        <taxon>Fungi</taxon>
        <taxon>Fungi incertae sedis</taxon>
        <taxon>Zoopagomycota</taxon>
        <taxon>Kickxellomycotina</taxon>
        <taxon>Harpellomycetes</taxon>
        <taxon>Harpellales</taxon>
        <taxon>Legeriomycetaceae</taxon>
        <taxon>Zancudomyces</taxon>
    </lineage>
</organism>
<name>A0A1R1PWD8_ZANCU</name>
<feature type="domain" description="RlpA-like protein double-psi beta-barrel" evidence="2">
    <location>
        <begin position="69"/>
        <end position="119"/>
    </location>
</feature>
<dbReference type="SUPFAM" id="SSF50685">
    <property type="entry name" value="Barwin-like endoglucanases"/>
    <property type="match status" value="1"/>
</dbReference>
<dbReference type="InterPro" id="IPR051477">
    <property type="entry name" value="Expansin_CellWall"/>
</dbReference>
<dbReference type="AlphaFoldDB" id="A0A1R1PWD8"/>
<sequence>MGVTIGAILKRQDGGGSGKASFYDTQGGFVACTDILKEKNIDMGTEFVALGKETMGESGADPRRAEWCGKKLKVKNKQGGEVEVVVADLCPSCNSSKIDLSQDAFSKIGSESDGVIDVSWEVVG</sequence>
<keyword evidence="4" id="KW-1185">Reference proteome</keyword>